<reference evidence="8 9" key="1">
    <citation type="submission" date="2011-02" db="EMBL/GenBank/DDBJ databases">
        <title>The Genome Sequence of Sphaeroforma arctica JP610.</title>
        <authorList>
            <consortium name="The Broad Institute Genome Sequencing Platform"/>
            <person name="Russ C."/>
            <person name="Cuomo C."/>
            <person name="Young S.K."/>
            <person name="Zeng Q."/>
            <person name="Gargeya S."/>
            <person name="Alvarado L."/>
            <person name="Berlin A."/>
            <person name="Chapman S.B."/>
            <person name="Chen Z."/>
            <person name="Freedman E."/>
            <person name="Gellesch M."/>
            <person name="Goldberg J."/>
            <person name="Griggs A."/>
            <person name="Gujja S."/>
            <person name="Heilman E."/>
            <person name="Heiman D."/>
            <person name="Howarth C."/>
            <person name="Mehta T."/>
            <person name="Neiman D."/>
            <person name="Pearson M."/>
            <person name="Roberts A."/>
            <person name="Saif S."/>
            <person name="Shea T."/>
            <person name="Shenoy N."/>
            <person name="Sisk P."/>
            <person name="Stolte C."/>
            <person name="Sykes S."/>
            <person name="White J."/>
            <person name="Yandava C."/>
            <person name="Burger G."/>
            <person name="Gray M.W."/>
            <person name="Holland P.W.H."/>
            <person name="King N."/>
            <person name="Lang F.B.F."/>
            <person name="Roger A.J."/>
            <person name="Ruiz-Trillo I."/>
            <person name="Haas B."/>
            <person name="Nusbaum C."/>
            <person name="Birren B."/>
        </authorList>
    </citation>
    <scope>NUCLEOTIDE SEQUENCE [LARGE SCALE GENOMIC DNA]</scope>
    <source>
        <strain evidence="8 9">JP610</strain>
    </source>
</reference>
<comment type="similarity">
    <text evidence="1">Belongs to the protein kinase superfamily. CMGC Ser/Thr protein kinase family. CDC2/CDKX subfamily.</text>
</comment>
<dbReference type="PROSITE" id="PS50011">
    <property type="entry name" value="PROTEIN_KINASE_DOM"/>
    <property type="match status" value="1"/>
</dbReference>
<evidence type="ECO:0000259" key="7">
    <source>
        <dbReference type="PROSITE" id="PS50011"/>
    </source>
</evidence>
<dbReference type="GO" id="GO:0005634">
    <property type="term" value="C:nucleus"/>
    <property type="evidence" value="ECO:0007669"/>
    <property type="project" value="TreeGrafter"/>
</dbReference>
<dbReference type="OrthoDB" id="1732493at2759"/>
<keyword evidence="3 4" id="KW-0067">ATP-binding</keyword>
<dbReference type="Gene3D" id="3.30.200.20">
    <property type="entry name" value="Phosphorylase Kinase, domain 1"/>
    <property type="match status" value="1"/>
</dbReference>
<dbReference type="InterPro" id="IPR017441">
    <property type="entry name" value="Protein_kinase_ATP_BS"/>
</dbReference>
<feature type="domain" description="Protein kinase" evidence="7">
    <location>
        <begin position="153"/>
        <end position="433"/>
    </location>
</feature>
<dbReference type="InterPro" id="IPR000719">
    <property type="entry name" value="Prot_kinase_dom"/>
</dbReference>
<dbReference type="RefSeq" id="XP_014150857.1">
    <property type="nucleotide sequence ID" value="XM_014295382.1"/>
</dbReference>
<evidence type="ECO:0000256" key="4">
    <source>
        <dbReference type="PROSITE-ProRule" id="PRU10141"/>
    </source>
</evidence>
<dbReference type="AlphaFoldDB" id="A0A0L0FJL4"/>
<dbReference type="Gene3D" id="1.10.510.10">
    <property type="entry name" value="Transferase(Phosphotransferase) domain 1"/>
    <property type="match status" value="1"/>
</dbReference>
<dbReference type="SMART" id="SM00220">
    <property type="entry name" value="S_TKc"/>
    <property type="match status" value="1"/>
</dbReference>
<dbReference type="eggNOG" id="KOG0594">
    <property type="taxonomic scope" value="Eukaryota"/>
</dbReference>
<keyword evidence="8" id="KW-0808">Transferase</keyword>
<evidence type="ECO:0000256" key="1">
    <source>
        <dbReference type="ARBA" id="ARBA00006485"/>
    </source>
</evidence>
<dbReference type="FunFam" id="1.10.510.10:FF:000611">
    <property type="entry name" value="CMGC family protein kinase"/>
    <property type="match status" value="1"/>
</dbReference>
<keyword evidence="8" id="KW-0418">Kinase</keyword>
<dbReference type="GO" id="GO:0004693">
    <property type="term" value="F:cyclin-dependent protein serine/threonine kinase activity"/>
    <property type="evidence" value="ECO:0007669"/>
    <property type="project" value="TreeGrafter"/>
</dbReference>
<organism evidence="8 9">
    <name type="scientific">Sphaeroforma arctica JP610</name>
    <dbReference type="NCBI Taxonomy" id="667725"/>
    <lineage>
        <taxon>Eukaryota</taxon>
        <taxon>Ichthyosporea</taxon>
        <taxon>Ichthyophonida</taxon>
        <taxon>Sphaeroforma</taxon>
    </lineage>
</organism>
<feature type="region of interest" description="Disordered" evidence="6">
    <location>
        <begin position="88"/>
        <end position="108"/>
    </location>
</feature>
<dbReference type="PROSITE" id="PS00107">
    <property type="entry name" value="PROTEIN_KINASE_ATP"/>
    <property type="match status" value="1"/>
</dbReference>
<dbReference type="SUPFAM" id="SSF56112">
    <property type="entry name" value="Protein kinase-like (PK-like)"/>
    <property type="match status" value="1"/>
</dbReference>
<evidence type="ECO:0000256" key="3">
    <source>
        <dbReference type="ARBA" id="ARBA00022840"/>
    </source>
</evidence>
<dbReference type="PANTHER" id="PTHR24056">
    <property type="entry name" value="CELL DIVISION PROTEIN KINASE"/>
    <property type="match status" value="1"/>
</dbReference>
<dbReference type="Proteomes" id="UP000054560">
    <property type="component" value="Unassembled WGS sequence"/>
</dbReference>
<dbReference type="EMBL" id="KQ242899">
    <property type="protein sequence ID" value="KNC76955.1"/>
    <property type="molecule type" value="Genomic_DNA"/>
</dbReference>
<evidence type="ECO:0000313" key="8">
    <source>
        <dbReference type="EMBL" id="KNC76955.1"/>
    </source>
</evidence>
<evidence type="ECO:0000313" key="9">
    <source>
        <dbReference type="Proteomes" id="UP000054560"/>
    </source>
</evidence>
<keyword evidence="2 4" id="KW-0547">Nucleotide-binding</keyword>
<keyword evidence="5" id="KW-0723">Serine/threonine-protein kinase</keyword>
<accession>A0A0L0FJL4</accession>
<keyword evidence="9" id="KW-1185">Reference proteome</keyword>
<dbReference type="PANTHER" id="PTHR24056:SF189">
    <property type="entry name" value="PROTEIN KINASE DOMAIN-CONTAINING PROTEIN"/>
    <property type="match status" value="1"/>
</dbReference>
<dbReference type="GO" id="GO:0005829">
    <property type="term" value="C:cytosol"/>
    <property type="evidence" value="ECO:0007669"/>
    <property type="project" value="TreeGrafter"/>
</dbReference>
<dbReference type="GeneID" id="25911073"/>
<evidence type="ECO:0000256" key="5">
    <source>
        <dbReference type="RuleBase" id="RU000304"/>
    </source>
</evidence>
<protein>
    <submittedName>
        <fullName evidence="8">CMGC/CDK protein kinase</fullName>
    </submittedName>
</protein>
<dbReference type="GO" id="GO:0030332">
    <property type="term" value="F:cyclin binding"/>
    <property type="evidence" value="ECO:0007669"/>
    <property type="project" value="TreeGrafter"/>
</dbReference>
<name>A0A0L0FJL4_9EUKA</name>
<sequence length="459" mass="51712">MHSDKPAEKEKSTEKEKPVEKGKAYTMFKKKFATLRSHSSRGSASITSFSVTGLNEAPTSRQNSTARTSIDKDIASTHHLTPQAQIKLMNSKSSSNVRPGVSPNRHAQESKLHKSAHLLFVDSNEQPVRRKSMPHVVSTQTNKQLGYGKVESYQKLEKLGEGTYAQVYRGVSTITGEQCALKEINLDAEEGAPCTAIREASLLRELKHVNIVILHDIVHTHTSMTFVFEYLNMDLKDYIDRAAPYVALTNVRLLFYQLLRALECCARKRILHRDIKPQNILLNEIGELKLADFGLARAKGVPIKSFSHEVVTLWYRPLDILLGSVDYNSSLDIWSAGCILAELVTGTPLFPGKDHDSQLTTVFSKLGTPSPDTWPELENLPLYSKIWTMYAPKPFTYLVPRLESEGIRLLSEMVVYEPAKRISAKEAMRHEYFEDLPCEIHALRDDQSVFSVPGVRMFP</sequence>
<proteinExistence type="inferred from homology"/>
<gene>
    <name evidence="8" type="ORF">SARC_10569</name>
</gene>
<dbReference type="PROSITE" id="PS00108">
    <property type="entry name" value="PROTEIN_KINASE_ST"/>
    <property type="match status" value="1"/>
</dbReference>
<feature type="binding site" evidence="4">
    <location>
        <position position="182"/>
    </location>
    <ligand>
        <name>ATP</name>
        <dbReference type="ChEBI" id="CHEBI:30616"/>
    </ligand>
</feature>
<feature type="region of interest" description="Disordered" evidence="6">
    <location>
        <begin position="1"/>
        <end position="22"/>
    </location>
</feature>
<dbReference type="InterPro" id="IPR011009">
    <property type="entry name" value="Kinase-like_dom_sf"/>
</dbReference>
<dbReference type="InterPro" id="IPR050108">
    <property type="entry name" value="CDK"/>
</dbReference>
<evidence type="ECO:0000256" key="6">
    <source>
        <dbReference type="SAM" id="MobiDB-lite"/>
    </source>
</evidence>
<evidence type="ECO:0000256" key="2">
    <source>
        <dbReference type="ARBA" id="ARBA00022741"/>
    </source>
</evidence>
<dbReference type="STRING" id="667725.A0A0L0FJL4"/>
<dbReference type="InterPro" id="IPR008271">
    <property type="entry name" value="Ser/Thr_kinase_AS"/>
</dbReference>
<feature type="compositionally biased region" description="Polar residues" evidence="6">
    <location>
        <begin position="88"/>
        <end position="97"/>
    </location>
</feature>
<dbReference type="Pfam" id="PF00069">
    <property type="entry name" value="Pkinase"/>
    <property type="match status" value="1"/>
</dbReference>
<dbReference type="GO" id="GO:0005524">
    <property type="term" value="F:ATP binding"/>
    <property type="evidence" value="ECO:0007669"/>
    <property type="project" value="UniProtKB-UniRule"/>
</dbReference>